<evidence type="ECO:0000256" key="10">
    <source>
        <dbReference type="SAM" id="Phobius"/>
    </source>
</evidence>
<dbReference type="OrthoDB" id="5730913at2"/>
<dbReference type="SUPFAM" id="SSF54523">
    <property type="entry name" value="Pili subunits"/>
    <property type="match status" value="1"/>
</dbReference>
<keyword evidence="8 10" id="KW-0472">Membrane</keyword>
<sequence>MSKKRAAGFTLIEIMLVLVLLATSSVAVMMTLPESKEDKAKDEAARFYHLIQLLGEDALLNGYDYGIRVEPNSYQFLELTGKEWKPVSGSRYFTEVKMDEGIRLDVEIGSYSWQDKDRLFKPGSLFNEDLFAEQTDKDKIKPPQVFVMASGEFTPFTLTFEADGEEHYWRVQADEVGLLHLLPPGETIESLSERESQ</sequence>
<evidence type="ECO:0000313" key="12">
    <source>
        <dbReference type="Proteomes" id="UP000036097"/>
    </source>
</evidence>
<dbReference type="PROSITE" id="PS00409">
    <property type="entry name" value="PROKAR_NTER_METHYL"/>
    <property type="match status" value="1"/>
</dbReference>
<dbReference type="InterPro" id="IPR045584">
    <property type="entry name" value="Pilin-like"/>
</dbReference>
<keyword evidence="7 10" id="KW-1133">Transmembrane helix</keyword>
<reference evidence="11 12" key="1">
    <citation type="submission" date="2015-05" db="EMBL/GenBank/DDBJ databases">
        <title>Photobacterium galathea sp. nov.</title>
        <authorList>
            <person name="Machado H."/>
            <person name="Gram L."/>
        </authorList>
    </citation>
    <scope>NUCLEOTIDE SEQUENCE [LARGE SCALE GENOMIC DNA]</scope>
    <source>
        <strain evidence="11 12">CGMCC 1.12159</strain>
    </source>
</reference>
<dbReference type="AlphaFoldDB" id="A0A0J1H7U0"/>
<dbReference type="Gene3D" id="3.55.40.10">
    <property type="entry name" value="minor pseudopilin epsh domain"/>
    <property type="match status" value="1"/>
</dbReference>
<dbReference type="NCBIfam" id="TIGR01708">
    <property type="entry name" value="typeII_sec_gspH"/>
    <property type="match status" value="1"/>
</dbReference>
<dbReference type="STRING" id="1195763.ABT56_04105"/>
<dbReference type="PATRIC" id="fig|1195763.3.peg.874"/>
<evidence type="ECO:0000256" key="5">
    <source>
        <dbReference type="ARBA" id="ARBA00022519"/>
    </source>
</evidence>
<keyword evidence="5" id="KW-0997">Cell inner membrane</keyword>
<evidence type="ECO:0000256" key="6">
    <source>
        <dbReference type="ARBA" id="ARBA00022692"/>
    </source>
</evidence>
<dbReference type="GO" id="GO:0005886">
    <property type="term" value="C:plasma membrane"/>
    <property type="evidence" value="ECO:0007669"/>
    <property type="project" value="UniProtKB-SubCell"/>
</dbReference>
<dbReference type="NCBIfam" id="TIGR02532">
    <property type="entry name" value="IV_pilin_GFxxxE"/>
    <property type="match status" value="1"/>
</dbReference>
<comment type="caution">
    <text evidence="11">The sequence shown here is derived from an EMBL/GenBank/DDBJ whole genome shotgun (WGS) entry which is preliminary data.</text>
</comment>
<protein>
    <recommendedName>
        <fullName evidence="2">Type II secretion system protein H</fullName>
    </recommendedName>
    <alternativeName>
        <fullName evidence="9">General secretion pathway protein H</fullName>
    </alternativeName>
</protein>
<evidence type="ECO:0000256" key="7">
    <source>
        <dbReference type="ARBA" id="ARBA00022989"/>
    </source>
</evidence>
<proteinExistence type="predicted"/>
<evidence type="ECO:0000256" key="4">
    <source>
        <dbReference type="ARBA" id="ARBA00022481"/>
    </source>
</evidence>
<accession>A0A0J1H7U0</accession>
<organism evidence="11 12">
    <name type="scientific">Photobacterium aquae</name>
    <dbReference type="NCBI Taxonomy" id="1195763"/>
    <lineage>
        <taxon>Bacteria</taxon>
        <taxon>Pseudomonadati</taxon>
        <taxon>Pseudomonadota</taxon>
        <taxon>Gammaproteobacteria</taxon>
        <taxon>Vibrionales</taxon>
        <taxon>Vibrionaceae</taxon>
        <taxon>Photobacterium</taxon>
    </lineage>
</organism>
<dbReference type="Pfam" id="PF07963">
    <property type="entry name" value="N_methyl"/>
    <property type="match status" value="1"/>
</dbReference>
<keyword evidence="6 10" id="KW-0812">Transmembrane</keyword>
<keyword evidence="4" id="KW-0488">Methylation</keyword>
<gene>
    <name evidence="11" type="ORF">ABT56_04105</name>
</gene>
<dbReference type="InterPro" id="IPR002416">
    <property type="entry name" value="T2SS_protein-GspH"/>
</dbReference>
<name>A0A0J1H7U0_9GAMM</name>
<evidence type="ECO:0000256" key="8">
    <source>
        <dbReference type="ARBA" id="ARBA00023136"/>
    </source>
</evidence>
<dbReference type="RefSeq" id="WP_047877600.1">
    <property type="nucleotide sequence ID" value="NZ_LDOT01000004.1"/>
</dbReference>
<keyword evidence="3" id="KW-1003">Cell membrane</keyword>
<dbReference type="Proteomes" id="UP000036097">
    <property type="component" value="Unassembled WGS sequence"/>
</dbReference>
<dbReference type="PRINTS" id="PR00885">
    <property type="entry name" value="BCTERIALGSPH"/>
</dbReference>
<comment type="subcellular location">
    <subcellularLocation>
        <location evidence="1">Cell inner membrane</location>
        <topology evidence="1">Single-pass membrane protein</topology>
    </subcellularLocation>
</comment>
<dbReference type="InterPro" id="IPR049875">
    <property type="entry name" value="TypeII_GspH"/>
</dbReference>
<keyword evidence="12" id="KW-1185">Reference proteome</keyword>
<dbReference type="GO" id="GO:0015628">
    <property type="term" value="P:protein secretion by the type II secretion system"/>
    <property type="evidence" value="ECO:0007669"/>
    <property type="project" value="InterPro"/>
</dbReference>
<evidence type="ECO:0000256" key="2">
    <source>
        <dbReference type="ARBA" id="ARBA00021549"/>
    </source>
</evidence>
<evidence type="ECO:0000256" key="9">
    <source>
        <dbReference type="ARBA" id="ARBA00030775"/>
    </source>
</evidence>
<evidence type="ECO:0000256" key="3">
    <source>
        <dbReference type="ARBA" id="ARBA00022475"/>
    </source>
</evidence>
<dbReference type="InterPro" id="IPR012902">
    <property type="entry name" value="N_methyl_site"/>
</dbReference>
<dbReference type="EMBL" id="LDOT01000004">
    <property type="protein sequence ID" value="KLV07774.1"/>
    <property type="molecule type" value="Genomic_DNA"/>
</dbReference>
<dbReference type="GO" id="GO:0015627">
    <property type="term" value="C:type II protein secretion system complex"/>
    <property type="evidence" value="ECO:0007669"/>
    <property type="project" value="InterPro"/>
</dbReference>
<feature type="transmembrane region" description="Helical" evidence="10">
    <location>
        <begin position="6"/>
        <end position="32"/>
    </location>
</feature>
<evidence type="ECO:0000313" key="11">
    <source>
        <dbReference type="EMBL" id="KLV07774.1"/>
    </source>
</evidence>
<evidence type="ECO:0000256" key="1">
    <source>
        <dbReference type="ARBA" id="ARBA00004377"/>
    </source>
</evidence>